<feature type="region of interest" description="Disordered" evidence="1">
    <location>
        <begin position="498"/>
        <end position="517"/>
    </location>
</feature>
<name>A0ABD1ZCZ7_9MARC</name>
<feature type="compositionally biased region" description="Polar residues" evidence="1">
    <location>
        <begin position="319"/>
        <end position="328"/>
    </location>
</feature>
<feature type="region of interest" description="Disordered" evidence="1">
    <location>
        <begin position="176"/>
        <end position="257"/>
    </location>
</feature>
<organism evidence="2 3">
    <name type="scientific">Riccia fluitans</name>
    <dbReference type="NCBI Taxonomy" id="41844"/>
    <lineage>
        <taxon>Eukaryota</taxon>
        <taxon>Viridiplantae</taxon>
        <taxon>Streptophyta</taxon>
        <taxon>Embryophyta</taxon>
        <taxon>Marchantiophyta</taxon>
        <taxon>Marchantiopsida</taxon>
        <taxon>Marchantiidae</taxon>
        <taxon>Marchantiales</taxon>
        <taxon>Ricciaceae</taxon>
        <taxon>Riccia</taxon>
    </lineage>
</organism>
<feature type="compositionally biased region" description="Low complexity" evidence="1">
    <location>
        <begin position="133"/>
        <end position="150"/>
    </location>
</feature>
<dbReference type="PANTHER" id="PTHR37173:SF1">
    <property type="entry name" value="PROLINE-RICH FAMILY PROTEIN"/>
    <property type="match status" value="1"/>
</dbReference>
<gene>
    <name evidence="2" type="ORF">R1flu_012845</name>
</gene>
<feature type="compositionally biased region" description="Basic and acidic residues" evidence="1">
    <location>
        <begin position="504"/>
        <end position="517"/>
    </location>
</feature>
<sequence>MGKETAGVAAGRQGAGGGEKEDDIATAADRKLGAREGRAAGALRPSKGDEEELEDEVEREAGEMHQLPRSSLAAASIPPAPPVAGGGGKGSLLFHSPQKYNNHHHHHFYHHNDHNHHQHQGSPVKDHNLHRTSSSSPLSKASARTAAAASFKQRTVGQKMPGGDATACPPIQFAVSSSSTAAGPPQLARPVPVPARSPNHGIQAAEGHEAGLHFQGSGRPSSSSLPPPLAAPVANSGSRTPVKGSAQSHSRAARHPIVSRIASPGVVLQRYSTEEIGQEGQLVPSIGVQGSVAAIPTARNHPQVATTSGSQGVAAASPKPSQNHASHLQQQTGALQQQQQVSSAAVRPLVSGANPATNTDVLFRESSPDSSILVKVCDRKVMLPSELDPTSLYALCRRWIRNDVPRTDQQAQLWEQPPLPRPLTPAEAENAESEATDNGNKEDSSPFMEPVMEKPVESMSEQELMQHHVDHFKNVRKRCREDRSRRVARFKQRLALLIPANPENGRRDSLSDPSHHP</sequence>
<dbReference type="Pfam" id="PF15306">
    <property type="entry name" value="LIN37"/>
    <property type="match status" value="1"/>
</dbReference>
<dbReference type="InterPro" id="IPR028226">
    <property type="entry name" value="LIN37"/>
</dbReference>
<dbReference type="PANTHER" id="PTHR37173">
    <property type="entry name" value="HYDROXYPROLINE-RICH GLYCOPROTEIN FAMILY PROTEIN"/>
    <property type="match status" value="1"/>
</dbReference>
<protein>
    <submittedName>
        <fullName evidence="2">Uncharacterized protein</fullName>
    </submittedName>
</protein>
<feature type="compositionally biased region" description="Low complexity" evidence="1">
    <location>
        <begin position="1"/>
        <end position="12"/>
    </location>
</feature>
<accession>A0ABD1ZCZ7</accession>
<feature type="region of interest" description="Disordered" evidence="1">
    <location>
        <begin position="302"/>
        <end position="343"/>
    </location>
</feature>
<comment type="caution">
    <text evidence="2">The sequence shown here is derived from an EMBL/GenBank/DDBJ whole genome shotgun (WGS) entry which is preliminary data.</text>
</comment>
<feature type="compositionally biased region" description="Low complexity" evidence="1">
    <location>
        <begin position="67"/>
        <end position="77"/>
    </location>
</feature>
<feature type="compositionally biased region" description="Acidic residues" evidence="1">
    <location>
        <begin position="49"/>
        <end position="58"/>
    </location>
</feature>
<dbReference type="AlphaFoldDB" id="A0ABD1ZCZ7"/>
<proteinExistence type="predicted"/>
<evidence type="ECO:0000256" key="1">
    <source>
        <dbReference type="SAM" id="MobiDB-lite"/>
    </source>
</evidence>
<evidence type="ECO:0000313" key="2">
    <source>
        <dbReference type="EMBL" id="KAL2645258.1"/>
    </source>
</evidence>
<reference evidence="2 3" key="1">
    <citation type="submission" date="2024-09" db="EMBL/GenBank/DDBJ databases">
        <title>Chromosome-scale assembly of Riccia fluitans.</title>
        <authorList>
            <person name="Paukszto L."/>
            <person name="Sawicki J."/>
            <person name="Karawczyk K."/>
            <person name="Piernik-Szablinska J."/>
            <person name="Szczecinska M."/>
            <person name="Mazdziarz M."/>
        </authorList>
    </citation>
    <scope>NUCLEOTIDE SEQUENCE [LARGE SCALE GENOMIC DNA]</scope>
    <source>
        <strain evidence="2">Rf_01</strain>
        <tissue evidence="2">Aerial parts of the thallus</tissue>
    </source>
</reference>
<dbReference type="EMBL" id="JBHFFA010000002">
    <property type="protein sequence ID" value="KAL2645258.1"/>
    <property type="molecule type" value="Genomic_DNA"/>
</dbReference>
<feature type="compositionally biased region" description="Basic residues" evidence="1">
    <location>
        <begin position="101"/>
        <end position="119"/>
    </location>
</feature>
<feature type="compositionally biased region" description="Low complexity" evidence="1">
    <location>
        <begin position="329"/>
        <end position="340"/>
    </location>
</feature>
<evidence type="ECO:0000313" key="3">
    <source>
        <dbReference type="Proteomes" id="UP001605036"/>
    </source>
</evidence>
<feature type="region of interest" description="Disordered" evidence="1">
    <location>
        <begin position="414"/>
        <end position="448"/>
    </location>
</feature>
<keyword evidence="3" id="KW-1185">Reference proteome</keyword>
<feature type="compositionally biased region" description="Polar residues" evidence="1">
    <location>
        <begin position="235"/>
        <end position="250"/>
    </location>
</feature>
<feature type="compositionally biased region" description="Basic and acidic residues" evidence="1">
    <location>
        <begin position="28"/>
        <end position="38"/>
    </location>
</feature>
<feature type="region of interest" description="Disordered" evidence="1">
    <location>
        <begin position="1"/>
        <end position="162"/>
    </location>
</feature>
<dbReference type="Proteomes" id="UP001605036">
    <property type="component" value="Unassembled WGS sequence"/>
</dbReference>